<gene>
    <name evidence="2" type="ORF">CCACVL1_01193</name>
    <name evidence="1" type="ORF">CCACVL1_03974</name>
</gene>
<reference evidence="1 3" key="1">
    <citation type="submission" date="2013-09" db="EMBL/GenBank/DDBJ databases">
        <title>Corchorus capsularis genome sequencing.</title>
        <authorList>
            <person name="Alam M."/>
            <person name="Haque M.S."/>
            <person name="Islam M.S."/>
            <person name="Emdad E.M."/>
            <person name="Islam M.M."/>
            <person name="Ahmed B."/>
            <person name="Halim A."/>
            <person name="Hossen Q.M.M."/>
            <person name="Hossain M.Z."/>
            <person name="Ahmed R."/>
            <person name="Khan M.M."/>
            <person name="Islam R."/>
            <person name="Rashid M.M."/>
            <person name="Khan S.A."/>
            <person name="Rahman M.S."/>
            <person name="Alam M."/>
        </authorList>
    </citation>
    <scope>NUCLEOTIDE SEQUENCE [LARGE SCALE GENOMIC DNA]</scope>
    <source>
        <strain evidence="3">cv. CVL-1</strain>
        <tissue evidence="1">Whole seedling</tissue>
    </source>
</reference>
<dbReference type="Gramene" id="OMP07920">
    <property type="protein sequence ID" value="OMP07920"/>
    <property type="gene ID" value="CCACVL1_01193"/>
</dbReference>
<accession>A0A1R3JWE7</accession>
<organism evidence="1 3">
    <name type="scientific">Corchorus capsularis</name>
    <name type="common">Jute</name>
    <dbReference type="NCBI Taxonomy" id="210143"/>
    <lineage>
        <taxon>Eukaryota</taxon>
        <taxon>Viridiplantae</taxon>
        <taxon>Streptophyta</taxon>
        <taxon>Embryophyta</taxon>
        <taxon>Tracheophyta</taxon>
        <taxon>Spermatophyta</taxon>
        <taxon>Magnoliopsida</taxon>
        <taxon>eudicotyledons</taxon>
        <taxon>Gunneridae</taxon>
        <taxon>Pentapetalae</taxon>
        <taxon>rosids</taxon>
        <taxon>malvids</taxon>
        <taxon>Malvales</taxon>
        <taxon>Malvaceae</taxon>
        <taxon>Grewioideae</taxon>
        <taxon>Apeibeae</taxon>
        <taxon>Corchorus</taxon>
    </lineage>
</organism>
<keyword evidence="3" id="KW-1185">Reference proteome</keyword>
<dbReference type="OrthoDB" id="1014557at2759"/>
<evidence type="ECO:0000313" key="3">
    <source>
        <dbReference type="Proteomes" id="UP000188268"/>
    </source>
</evidence>
<dbReference type="AlphaFoldDB" id="A0A1R3JWE7"/>
<proteinExistence type="predicted"/>
<evidence type="ECO:0000313" key="1">
    <source>
        <dbReference type="EMBL" id="OMO99007.1"/>
    </source>
</evidence>
<sequence length="140" mass="16203">MLQVSASTERAARAAMLTSRFSDIICKAGKLLDHDIKKPRPKQATARMLFQREEQLRRRREDSRRKLERMKPTATFDNSEILKEFSALCGCPSQSLPYRFEGSSSLEKFGLRLRTFTYDDIEEAVRLDDAERDIEEGEIV</sequence>
<protein>
    <submittedName>
        <fullName evidence="1">Transcription factor GTE9-like protein</fullName>
    </submittedName>
</protein>
<dbReference type="Gramene" id="OMO99007">
    <property type="protein sequence ID" value="OMO99007"/>
    <property type="gene ID" value="CCACVL1_03974"/>
</dbReference>
<dbReference type="EMBL" id="AWWV01004119">
    <property type="protein sequence ID" value="OMP07920.1"/>
    <property type="molecule type" value="Genomic_DNA"/>
</dbReference>
<comment type="caution">
    <text evidence="1">The sequence shown here is derived from an EMBL/GenBank/DDBJ whole genome shotgun (WGS) entry which is preliminary data.</text>
</comment>
<evidence type="ECO:0000313" key="2">
    <source>
        <dbReference type="EMBL" id="OMP07920.1"/>
    </source>
</evidence>
<dbReference type="EMBL" id="AWWV01006952">
    <property type="protein sequence ID" value="OMO99007.1"/>
    <property type="molecule type" value="Genomic_DNA"/>
</dbReference>
<dbReference type="Proteomes" id="UP000188268">
    <property type="component" value="Unassembled WGS sequence"/>
</dbReference>
<name>A0A1R3JWE7_COCAP</name>